<evidence type="ECO:0000256" key="6">
    <source>
        <dbReference type="ARBA" id="ARBA00022840"/>
    </source>
</evidence>
<feature type="binding site" evidence="9">
    <location>
        <position position="87"/>
    </location>
    <ligand>
        <name>ATP</name>
        <dbReference type="ChEBI" id="CHEBI:30616"/>
    </ligand>
</feature>
<dbReference type="FunFam" id="3.30.230.80:FF:000001">
    <property type="entry name" value="Heat shock protein 90 alpha"/>
    <property type="match status" value="1"/>
</dbReference>
<evidence type="ECO:0000256" key="1">
    <source>
        <dbReference type="ARBA" id="ARBA00004496"/>
    </source>
</evidence>
<dbReference type="PRINTS" id="PR00775">
    <property type="entry name" value="HEATSHOCK90"/>
</dbReference>
<evidence type="ECO:0000256" key="10">
    <source>
        <dbReference type="SAM" id="MobiDB-lite"/>
    </source>
</evidence>
<dbReference type="FunFam" id="3.30.565.10:FF:000001">
    <property type="entry name" value="Heat shock protein HSP 90-alpha"/>
    <property type="match status" value="1"/>
</dbReference>
<dbReference type="EMBL" id="BGZK01000015">
    <property type="protein sequence ID" value="GBP04790.1"/>
    <property type="molecule type" value="Genomic_DNA"/>
</dbReference>
<dbReference type="SUPFAM" id="SSF55874">
    <property type="entry name" value="ATPase domain of HSP90 chaperone/DNA topoisomerase II/histidine kinase"/>
    <property type="match status" value="1"/>
</dbReference>
<dbReference type="SUPFAM" id="SSF110942">
    <property type="entry name" value="HSP90 C-terminal domain"/>
    <property type="match status" value="1"/>
</dbReference>
<keyword evidence="7 12" id="KW-0346">Stress response</keyword>
<protein>
    <recommendedName>
        <fullName evidence="3">Heat shock protein 83</fullName>
    </recommendedName>
</protein>
<feature type="binding site" evidence="9">
    <location>
        <begin position="127"/>
        <end position="132"/>
    </location>
    <ligand>
        <name>ATP</name>
        <dbReference type="ChEBI" id="CHEBI:30616"/>
    </ligand>
</feature>
<dbReference type="GO" id="GO:0101031">
    <property type="term" value="C:protein folding chaperone complex"/>
    <property type="evidence" value="ECO:0007669"/>
    <property type="project" value="UniProtKB-ARBA"/>
</dbReference>
<feature type="compositionally biased region" description="Low complexity" evidence="10">
    <location>
        <begin position="694"/>
        <end position="704"/>
    </location>
</feature>
<evidence type="ECO:0000256" key="3">
    <source>
        <dbReference type="ARBA" id="ARBA00021845"/>
    </source>
</evidence>
<comment type="caution">
    <text evidence="12">The sequence shown here is derived from an EMBL/GenBank/DDBJ whole genome shotgun (WGS) entry which is preliminary data.</text>
</comment>
<dbReference type="Gene3D" id="3.30.230.80">
    <property type="match status" value="1"/>
</dbReference>
<dbReference type="SMART" id="SM00387">
    <property type="entry name" value="HATPase_c"/>
    <property type="match status" value="1"/>
</dbReference>
<feature type="region of interest" description="Disordered" evidence="10">
    <location>
        <begin position="221"/>
        <end position="265"/>
    </location>
</feature>
<feature type="compositionally biased region" description="Basic and acidic residues" evidence="10">
    <location>
        <begin position="231"/>
        <end position="247"/>
    </location>
</feature>
<feature type="binding site" evidence="9">
    <location>
        <position position="386"/>
    </location>
    <ligand>
        <name>ATP</name>
        <dbReference type="ChEBI" id="CHEBI:30616"/>
    </ligand>
</feature>
<dbReference type="PROSITE" id="PS00298">
    <property type="entry name" value="HSP90"/>
    <property type="match status" value="1"/>
</dbReference>
<evidence type="ECO:0000313" key="13">
    <source>
        <dbReference type="Proteomes" id="UP000299102"/>
    </source>
</evidence>
<dbReference type="PIRSF" id="PIRSF002583">
    <property type="entry name" value="Hsp90"/>
    <property type="match status" value="1"/>
</dbReference>
<dbReference type="InterPro" id="IPR001404">
    <property type="entry name" value="Hsp90_fam"/>
</dbReference>
<dbReference type="Gene3D" id="1.20.120.790">
    <property type="entry name" value="Heat shock protein 90, C-terminal domain"/>
    <property type="match status" value="1"/>
</dbReference>
<keyword evidence="4" id="KW-0963">Cytoplasm</keyword>
<dbReference type="HAMAP" id="MF_00505">
    <property type="entry name" value="HSP90"/>
    <property type="match status" value="1"/>
</dbReference>
<evidence type="ECO:0000256" key="9">
    <source>
        <dbReference type="PIRSR" id="PIRSR002583-1"/>
    </source>
</evidence>
<dbReference type="FunFam" id="3.40.50.11260:FF:000001">
    <property type="entry name" value="Heat shock protein 90 alpha"/>
    <property type="match status" value="1"/>
</dbReference>
<evidence type="ECO:0000256" key="2">
    <source>
        <dbReference type="ARBA" id="ARBA00008239"/>
    </source>
</evidence>
<reference evidence="12 13" key="1">
    <citation type="journal article" date="2019" name="Commun. Biol.">
        <title>The bagworm genome reveals a unique fibroin gene that provides high tensile strength.</title>
        <authorList>
            <person name="Kono N."/>
            <person name="Nakamura H."/>
            <person name="Ohtoshi R."/>
            <person name="Tomita M."/>
            <person name="Numata K."/>
            <person name="Arakawa K."/>
        </authorList>
    </citation>
    <scope>NUCLEOTIDE SEQUENCE [LARGE SCALE GENOMIC DNA]</scope>
</reference>
<feature type="binding site" evidence="9">
    <location>
        <position position="41"/>
    </location>
    <ligand>
        <name>ATP</name>
        <dbReference type="ChEBI" id="CHEBI:30616"/>
    </ligand>
</feature>
<name>A0A4C1SUA3_EUMVA</name>
<dbReference type="Gene3D" id="3.40.50.11260">
    <property type="match status" value="1"/>
</dbReference>
<feature type="region of interest" description="Disordered" evidence="10">
    <location>
        <begin position="690"/>
        <end position="717"/>
    </location>
</feature>
<dbReference type="Proteomes" id="UP000299102">
    <property type="component" value="Unassembled WGS sequence"/>
</dbReference>
<feature type="binding site" evidence="9">
    <location>
        <position position="45"/>
    </location>
    <ligand>
        <name>ATP</name>
        <dbReference type="ChEBI" id="CHEBI:30616"/>
    </ligand>
</feature>
<dbReference type="GO" id="GO:0005524">
    <property type="term" value="F:ATP binding"/>
    <property type="evidence" value="ECO:0007669"/>
    <property type="project" value="UniProtKB-KW"/>
</dbReference>
<dbReference type="GO" id="GO:0140662">
    <property type="term" value="F:ATP-dependent protein folding chaperone"/>
    <property type="evidence" value="ECO:0007669"/>
    <property type="project" value="InterPro"/>
</dbReference>
<dbReference type="AlphaFoldDB" id="A0A4C1SUA3"/>
<comment type="similarity">
    <text evidence="2">Belongs to the heat shock protein 90 family.</text>
</comment>
<dbReference type="Pfam" id="PF13589">
    <property type="entry name" value="HATPase_c_3"/>
    <property type="match status" value="1"/>
</dbReference>
<dbReference type="InterPro" id="IPR020575">
    <property type="entry name" value="Hsp90_N"/>
</dbReference>
<dbReference type="PANTHER" id="PTHR11528">
    <property type="entry name" value="HEAT SHOCK PROTEIN 90 FAMILY MEMBER"/>
    <property type="match status" value="1"/>
</dbReference>
<keyword evidence="8" id="KW-0143">Chaperone</keyword>
<dbReference type="FunFam" id="1.20.120.790:FF:000001">
    <property type="entry name" value="Heat shock protein 90 alpha"/>
    <property type="match status" value="1"/>
</dbReference>
<dbReference type="Gene3D" id="3.30.565.10">
    <property type="entry name" value="Histidine kinase-like ATPase, C-terminal domain"/>
    <property type="match status" value="1"/>
</dbReference>
<dbReference type="InterPro" id="IPR019805">
    <property type="entry name" value="Heat_shock_protein_90_CS"/>
</dbReference>
<proteinExistence type="inferred from homology"/>
<gene>
    <name evidence="12" type="primary">Hsp83</name>
    <name evidence="12" type="ORF">EVAR_3722_1</name>
</gene>
<evidence type="ECO:0000259" key="11">
    <source>
        <dbReference type="SMART" id="SM00387"/>
    </source>
</evidence>
<dbReference type="OrthoDB" id="5426351at2759"/>
<comment type="subcellular location">
    <subcellularLocation>
        <location evidence="1">Cytoplasm</location>
    </subcellularLocation>
</comment>
<accession>A0A4C1SUA3</accession>
<feature type="binding site" evidence="9">
    <location>
        <position position="178"/>
    </location>
    <ligand>
        <name>ATP</name>
        <dbReference type="ChEBI" id="CHEBI:30616"/>
    </ligand>
</feature>
<keyword evidence="5 9" id="KW-0547">Nucleotide-binding</keyword>
<feature type="domain" description="Histidine kinase/HSP90-like ATPase" evidence="11">
    <location>
        <begin position="34"/>
        <end position="188"/>
    </location>
</feature>
<dbReference type="CDD" id="cd16927">
    <property type="entry name" value="HATPase_Hsp90-like"/>
    <property type="match status" value="1"/>
</dbReference>
<evidence type="ECO:0000313" key="12">
    <source>
        <dbReference type="EMBL" id="GBP04790.1"/>
    </source>
</evidence>
<dbReference type="Pfam" id="PF00183">
    <property type="entry name" value="HSP90"/>
    <property type="match status" value="1"/>
</dbReference>
<dbReference type="InterPro" id="IPR020568">
    <property type="entry name" value="Ribosomal_Su5_D2-typ_SF"/>
</dbReference>
<dbReference type="InterPro" id="IPR003594">
    <property type="entry name" value="HATPase_dom"/>
</dbReference>
<evidence type="ECO:0000256" key="4">
    <source>
        <dbReference type="ARBA" id="ARBA00022490"/>
    </source>
</evidence>
<feature type="binding site" evidence="9">
    <location>
        <position position="100"/>
    </location>
    <ligand>
        <name>ATP</name>
        <dbReference type="ChEBI" id="CHEBI:30616"/>
    </ligand>
</feature>
<sequence length="717" mass="82356">MADDKGMQQEVETFAFQAEIAQLMSLIINTFYSNKEIFLRELISNSSDALDKIRYESLTDPSKLDSGKELYIKIVPNKGEGSLTIIDTGIGMTKADLVNNLGTIAKSGTKAFMEALQAGADISMIGQFGVGFYSAYLVADRVTVHSKHNDDEQYVWESAAGGSFTVRPDHGEPLGRGTKIVLHIKEDLTEFLEEHKIKEIVKKHSQFIGYPIKLVVEKEREKELSDDEAEEEKKEEDKEDEKPKIEDVGEDEDEDAKDKKKKKKTIKEKYTEDEELNKTKPIWTRNADDITQEEYGEFYKSLTNDWEDHLAVKHFSVEGQLEFRALLFVPRRAPFDLFENKKRKNNIKLYVRRVFIMDNCEDLMPEYLNFIKGVVDSEDLPLNISREMLQQNKILKVIRKNLVKKCLELFEELAEDKENYKKFYEQFSKNLKLGIHEDSQNRSKLADLLRYHTSASGDEACSLKEYVSRMKENQKHIYYITGESRDQVANSSFVERVKKRGYEVVYMVEPIDEYVVQQMREYDGKTLVSVTKEGLELPEDEEEKKKREEDKVKFESLCKVMKNILDNKVEKVVVSNRLVESPCCIVTAQYGWSANMERIMKAQALRDTSTMGYMAAKKHLEINPDHSIVETLRQKAEADKNDKAVKDLVILLYETALLSSGFTLDEPQVHASRIYRMIKLGLGIDEDEPIQVDEAAAGEAPPLEGEADDASRMEEVD</sequence>
<evidence type="ECO:0000256" key="7">
    <source>
        <dbReference type="ARBA" id="ARBA00023016"/>
    </source>
</evidence>
<evidence type="ECO:0000256" key="5">
    <source>
        <dbReference type="ARBA" id="ARBA00022741"/>
    </source>
</evidence>
<keyword evidence="13" id="KW-1185">Reference proteome</keyword>
<dbReference type="SUPFAM" id="SSF54211">
    <property type="entry name" value="Ribosomal protein S5 domain 2-like"/>
    <property type="match status" value="1"/>
</dbReference>
<feature type="binding site" evidence="9">
    <location>
        <position position="92"/>
    </location>
    <ligand>
        <name>ATP</name>
        <dbReference type="ChEBI" id="CHEBI:30616"/>
    </ligand>
</feature>
<dbReference type="NCBIfam" id="NF003555">
    <property type="entry name" value="PRK05218.1"/>
    <property type="match status" value="1"/>
</dbReference>
<evidence type="ECO:0000256" key="8">
    <source>
        <dbReference type="ARBA" id="ARBA00023186"/>
    </source>
</evidence>
<dbReference type="STRING" id="151549.A0A4C1SUA3"/>
<feature type="binding site" evidence="9">
    <location>
        <begin position="107"/>
        <end position="108"/>
    </location>
    <ligand>
        <name>ATP</name>
        <dbReference type="ChEBI" id="CHEBI:30616"/>
    </ligand>
</feature>
<keyword evidence="6 9" id="KW-0067">ATP-binding</keyword>
<dbReference type="InterPro" id="IPR037196">
    <property type="entry name" value="HSP90_C"/>
</dbReference>
<organism evidence="12 13">
    <name type="scientific">Eumeta variegata</name>
    <name type="common">Bagworm moth</name>
    <name type="synonym">Eumeta japonica</name>
    <dbReference type="NCBI Taxonomy" id="151549"/>
    <lineage>
        <taxon>Eukaryota</taxon>
        <taxon>Metazoa</taxon>
        <taxon>Ecdysozoa</taxon>
        <taxon>Arthropoda</taxon>
        <taxon>Hexapoda</taxon>
        <taxon>Insecta</taxon>
        <taxon>Pterygota</taxon>
        <taxon>Neoptera</taxon>
        <taxon>Endopterygota</taxon>
        <taxon>Lepidoptera</taxon>
        <taxon>Glossata</taxon>
        <taxon>Ditrysia</taxon>
        <taxon>Tineoidea</taxon>
        <taxon>Psychidae</taxon>
        <taxon>Oiketicinae</taxon>
        <taxon>Eumeta</taxon>
    </lineage>
</organism>
<dbReference type="GO" id="GO:0005737">
    <property type="term" value="C:cytoplasm"/>
    <property type="evidence" value="ECO:0007669"/>
    <property type="project" value="UniProtKB-SubCell"/>
</dbReference>
<dbReference type="GO" id="GO:0051082">
    <property type="term" value="F:unfolded protein binding"/>
    <property type="evidence" value="ECO:0007669"/>
    <property type="project" value="InterPro"/>
</dbReference>
<dbReference type="InterPro" id="IPR036890">
    <property type="entry name" value="HATPase_C_sf"/>
</dbReference>
<feature type="binding site" evidence="9">
    <location>
        <position position="106"/>
    </location>
    <ligand>
        <name>ATP</name>
        <dbReference type="ChEBI" id="CHEBI:30616"/>
    </ligand>
</feature>
<dbReference type="GO" id="GO:0016887">
    <property type="term" value="F:ATP hydrolysis activity"/>
    <property type="evidence" value="ECO:0007669"/>
    <property type="project" value="InterPro"/>
</dbReference>